<keyword evidence="8" id="KW-1185">Reference proteome</keyword>
<dbReference type="Proteomes" id="UP000263377">
    <property type="component" value="Unassembled WGS sequence"/>
</dbReference>
<dbReference type="Pfam" id="PF02223">
    <property type="entry name" value="Thymidylate_kin"/>
    <property type="match status" value="1"/>
</dbReference>
<dbReference type="GO" id="GO:0004550">
    <property type="term" value="F:nucleoside diphosphate kinase activity"/>
    <property type="evidence" value="ECO:0007669"/>
    <property type="project" value="TreeGrafter"/>
</dbReference>
<feature type="compositionally biased region" description="Basic residues" evidence="5">
    <location>
        <begin position="7"/>
        <end position="28"/>
    </location>
</feature>
<comment type="similarity">
    <text evidence="1">Belongs to the thymidylate kinase family.</text>
</comment>
<reference evidence="7 8" key="1">
    <citation type="submission" date="2018-08" db="EMBL/GenBank/DDBJ databases">
        <title>Diversity &amp; Physiological Properties of Lignin-Decomposing Actinobacteria from Soil.</title>
        <authorList>
            <person name="Roh S.G."/>
            <person name="Kim S.B."/>
        </authorList>
    </citation>
    <scope>NUCLEOTIDE SEQUENCE [LARGE SCALE GENOMIC DNA]</scope>
    <source>
        <strain evidence="7 8">MMS17-GH009</strain>
    </source>
</reference>
<evidence type="ECO:0000256" key="4">
    <source>
        <dbReference type="ARBA" id="ARBA00022840"/>
    </source>
</evidence>
<organism evidence="7 8">
    <name type="scientific">Kitasatospora xanthocidica</name>
    <dbReference type="NCBI Taxonomy" id="83382"/>
    <lineage>
        <taxon>Bacteria</taxon>
        <taxon>Bacillati</taxon>
        <taxon>Actinomycetota</taxon>
        <taxon>Actinomycetes</taxon>
        <taxon>Kitasatosporales</taxon>
        <taxon>Streptomycetaceae</taxon>
        <taxon>Kitasatospora</taxon>
    </lineage>
</organism>
<accession>A0A372ZM13</accession>
<evidence type="ECO:0000313" key="8">
    <source>
        <dbReference type="Proteomes" id="UP000263377"/>
    </source>
</evidence>
<evidence type="ECO:0000256" key="1">
    <source>
        <dbReference type="ARBA" id="ARBA00009776"/>
    </source>
</evidence>
<dbReference type="PANTHER" id="PTHR10344:SF4">
    <property type="entry name" value="UMP-CMP KINASE 2, MITOCHONDRIAL"/>
    <property type="match status" value="1"/>
</dbReference>
<feature type="domain" description="Thymidylate kinase-like" evidence="6">
    <location>
        <begin position="63"/>
        <end position="241"/>
    </location>
</feature>
<dbReference type="GO" id="GO:0004798">
    <property type="term" value="F:dTMP kinase activity"/>
    <property type="evidence" value="ECO:0007669"/>
    <property type="project" value="TreeGrafter"/>
</dbReference>
<sequence length="255" mass="28005">MPAARRPPTRPHRAVGHRRRPGRDRYRGRRARRLVHGGNAVSFELHPCYQPPITGQNGALLVLEGISGSGKSTLTRLLAERLGAETLHVIPRPLSSLIGYVSDHGGALTQFAFHLAGALDAADTARRALVSGNLVADRWIASVVVNHAAANQLDLEVAAGAFRPYLGYLPRPDLTVYLETSEKEIRHRMDTRPARAATDRFLARRPALLSHVQELYRLFAATDTTGVSISTDGRTPEELAEEIHSLLEGRRAQSR</sequence>
<dbReference type="Gene3D" id="3.40.50.300">
    <property type="entry name" value="P-loop containing nucleotide triphosphate hydrolases"/>
    <property type="match status" value="1"/>
</dbReference>
<keyword evidence="7" id="KW-0418">Kinase</keyword>
<evidence type="ECO:0000256" key="3">
    <source>
        <dbReference type="ARBA" id="ARBA00022741"/>
    </source>
</evidence>
<proteinExistence type="inferred from homology"/>
<name>A0A372ZM13_9ACTN</name>
<keyword evidence="4" id="KW-0067">ATP-binding</keyword>
<dbReference type="AlphaFoldDB" id="A0A372ZM13"/>
<evidence type="ECO:0000256" key="5">
    <source>
        <dbReference type="SAM" id="MobiDB-lite"/>
    </source>
</evidence>
<comment type="caution">
    <text evidence="7">The sequence shown here is derived from an EMBL/GenBank/DDBJ whole genome shotgun (WGS) entry which is preliminary data.</text>
</comment>
<dbReference type="InterPro" id="IPR039430">
    <property type="entry name" value="Thymidylate_kin-like_dom"/>
</dbReference>
<dbReference type="GO" id="GO:0006235">
    <property type="term" value="P:dTTP biosynthetic process"/>
    <property type="evidence" value="ECO:0007669"/>
    <property type="project" value="TreeGrafter"/>
</dbReference>
<dbReference type="GO" id="GO:0005524">
    <property type="term" value="F:ATP binding"/>
    <property type="evidence" value="ECO:0007669"/>
    <property type="project" value="UniProtKB-KW"/>
</dbReference>
<feature type="region of interest" description="Disordered" evidence="5">
    <location>
        <begin position="1"/>
        <end position="28"/>
    </location>
</feature>
<evidence type="ECO:0000313" key="7">
    <source>
        <dbReference type="EMBL" id="RGD56492.1"/>
    </source>
</evidence>
<dbReference type="PANTHER" id="PTHR10344">
    <property type="entry name" value="THYMIDYLATE KINASE"/>
    <property type="match status" value="1"/>
</dbReference>
<dbReference type="EMBL" id="QVIG01000001">
    <property type="protein sequence ID" value="RGD56492.1"/>
    <property type="molecule type" value="Genomic_DNA"/>
</dbReference>
<evidence type="ECO:0000259" key="6">
    <source>
        <dbReference type="Pfam" id="PF02223"/>
    </source>
</evidence>
<dbReference type="InterPro" id="IPR027417">
    <property type="entry name" value="P-loop_NTPase"/>
</dbReference>
<protein>
    <recommendedName>
        <fullName evidence="2">Thymidylate kinase</fullName>
    </recommendedName>
</protein>
<evidence type="ECO:0000256" key="2">
    <source>
        <dbReference type="ARBA" id="ARBA00017144"/>
    </source>
</evidence>
<gene>
    <name evidence="7" type="ORF">DR950_00630</name>
</gene>
<dbReference type="SUPFAM" id="SSF52540">
    <property type="entry name" value="P-loop containing nucleoside triphosphate hydrolases"/>
    <property type="match status" value="1"/>
</dbReference>
<keyword evidence="7" id="KW-0808">Transferase</keyword>
<dbReference type="GO" id="GO:0006233">
    <property type="term" value="P:dTDP biosynthetic process"/>
    <property type="evidence" value="ECO:0007669"/>
    <property type="project" value="TreeGrafter"/>
</dbReference>
<keyword evidence="3" id="KW-0547">Nucleotide-binding</keyword>
<dbReference type="GO" id="GO:0005737">
    <property type="term" value="C:cytoplasm"/>
    <property type="evidence" value="ECO:0007669"/>
    <property type="project" value="TreeGrafter"/>
</dbReference>
<dbReference type="GO" id="GO:0006227">
    <property type="term" value="P:dUDP biosynthetic process"/>
    <property type="evidence" value="ECO:0007669"/>
    <property type="project" value="TreeGrafter"/>
</dbReference>